<dbReference type="Pfam" id="PF22669">
    <property type="entry name" value="Exo_endo_phos2"/>
    <property type="match status" value="1"/>
</dbReference>
<evidence type="ECO:0000256" key="3">
    <source>
        <dbReference type="ARBA" id="ARBA00009678"/>
    </source>
</evidence>
<dbReference type="PANTHER" id="PTHR11200">
    <property type="entry name" value="INOSITOL 5-PHOSPHATASE"/>
    <property type="match status" value="1"/>
</dbReference>
<dbReference type="RefSeq" id="XP_011503812.1">
    <property type="nucleotide sequence ID" value="XM_011505510.1"/>
</dbReference>
<dbReference type="SUPFAM" id="SSF56219">
    <property type="entry name" value="DNase I-like"/>
    <property type="match status" value="1"/>
</dbReference>
<comment type="catalytic activity">
    <reaction evidence="1">
        <text>a 1,2-diacyl-sn-glycero-3-phospho-(1D-myo-inositol-4,5-bisphosphate) + H2O = a 1,2-diacyl-sn-glycero-3-phospho-(1D-myo-inositol 4-phosphate) + phosphate</text>
        <dbReference type="Rhea" id="RHEA:22764"/>
        <dbReference type="ChEBI" id="CHEBI:15377"/>
        <dbReference type="ChEBI" id="CHEBI:43474"/>
        <dbReference type="ChEBI" id="CHEBI:58178"/>
        <dbReference type="ChEBI" id="CHEBI:58456"/>
        <dbReference type="EC" id="3.1.3.36"/>
    </reaction>
</comment>
<evidence type="ECO:0000256" key="6">
    <source>
        <dbReference type="SAM" id="MobiDB-lite"/>
    </source>
</evidence>
<dbReference type="PANTHER" id="PTHR11200:SF257">
    <property type="entry name" value="PHOSPHOINOSITIDE 5-PHOSPHATASE"/>
    <property type="match status" value="1"/>
</dbReference>
<reference evidence="9" key="1">
    <citation type="submission" date="2025-08" db="UniProtKB">
        <authorList>
            <consortium name="RefSeq"/>
        </authorList>
    </citation>
    <scope>IDENTIFICATION</scope>
</reference>
<dbReference type="SUPFAM" id="SSF54928">
    <property type="entry name" value="RNA-binding domain, RBD"/>
    <property type="match status" value="1"/>
</dbReference>
<feature type="domain" description="SAC" evidence="7">
    <location>
        <begin position="1"/>
        <end position="264"/>
    </location>
</feature>
<dbReference type="InterPro" id="IPR002013">
    <property type="entry name" value="SAC_dom"/>
</dbReference>
<organism evidence="8 9">
    <name type="scientific">Ceratosolen solmsi marchali</name>
    <dbReference type="NCBI Taxonomy" id="326594"/>
    <lineage>
        <taxon>Eukaryota</taxon>
        <taxon>Metazoa</taxon>
        <taxon>Ecdysozoa</taxon>
        <taxon>Arthropoda</taxon>
        <taxon>Hexapoda</taxon>
        <taxon>Insecta</taxon>
        <taxon>Pterygota</taxon>
        <taxon>Neoptera</taxon>
        <taxon>Endopterygota</taxon>
        <taxon>Hymenoptera</taxon>
        <taxon>Apocrita</taxon>
        <taxon>Proctotrupomorpha</taxon>
        <taxon>Chalcidoidea</taxon>
        <taxon>Agaonidae</taxon>
        <taxon>Agaoninae</taxon>
        <taxon>Ceratosolen</taxon>
    </lineage>
</organism>
<dbReference type="EC" id="3.1.3.36" evidence="4"/>
<gene>
    <name evidence="9" type="primary">LOC105366906</name>
</gene>
<keyword evidence="5" id="KW-0378">Hydrolase</keyword>
<dbReference type="GO" id="GO:0048488">
    <property type="term" value="P:synaptic vesicle endocytosis"/>
    <property type="evidence" value="ECO:0007669"/>
    <property type="project" value="TreeGrafter"/>
</dbReference>
<dbReference type="InterPro" id="IPR000300">
    <property type="entry name" value="IPPc"/>
</dbReference>
<dbReference type="InterPro" id="IPR015047">
    <property type="entry name" value="SYNJ1/2_RRM"/>
</dbReference>
<dbReference type="Pfam" id="PF08952">
    <property type="entry name" value="DUF1866"/>
    <property type="match status" value="1"/>
</dbReference>
<dbReference type="CTD" id="37517"/>
<dbReference type="InterPro" id="IPR035979">
    <property type="entry name" value="RBD_domain_sf"/>
</dbReference>
<evidence type="ECO:0000259" key="7">
    <source>
        <dbReference type="PROSITE" id="PS50275"/>
    </source>
</evidence>
<dbReference type="GeneID" id="105366906"/>
<dbReference type="PROSITE" id="PS50275">
    <property type="entry name" value="SAC"/>
    <property type="match status" value="1"/>
</dbReference>
<dbReference type="GO" id="GO:0046856">
    <property type="term" value="P:phosphatidylinositol dephosphorylation"/>
    <property type="evidence" value="ECO:0007669"/>
    <property type="project" value="InterPro"/>
</dbReference>
<dbReference type="Gene3D" id="3.60.10.10">
    <property type="entry name" value="Endonuclease/exonuclease/phosphatase"/>
    <property type="match status" value="1"/>
</dbReference>
<dbReference type="InterPro" id="IPR036691">
    <property type="entry name" value="Endo/exonu/phosph_ase_sf"/>
</dbReference>
<sequence>MCGSIEMRTVYGGHKQARAVLISRLSCERAGTRFNVRGTNDDGHVANFVETEQIIYIDNEVSSYVQIRGSVPLFWEQPGIQVGSHKIKISRGFEVSAPAFDKHFVLLKKRYGQQLILNLLSSSLTGNKEGETMLSELFQCHQNNSQHSDIPHIAFDYHQECRNGNLKNISKLKDKILVFLEKFNLFYSEGEKIIHTQQGIIRSNCLDCLDRTNCVQTFIALEILKKQLFLLKLSNKQQILSRFNEVFRQMWINNGNEISKIYAGTGAIQGNSKLIDGARSAARTIQNNLLDSNKQEAIDILLGSPLNLDLSDRARILLSTNMLLAHSKLLHEMCKRYKEYIEIKKLRVSIATYNVNGGKHFRSVAYKDIALSDWLLDASQKSMKKSEEYPIDLFVIGFEEIVDLNATNIMAASNENARAWADELQKVLSRDHKYVLVTYQQLVGVCLYIFIRPTYTNFLRDVAVDYVKTGLGGTTGNKGAVAIRFVLFSTSFCCICAHFTAGQSQVNERNADYAEITRKIVFPQGQTLNAHDYIFWCGDFNYRIDMDKEEMKELIKHNQIPKLLICDQLKNQQQLGNVFQNFLEGSINFLPTYKYDLFSDDYDTSEKCRQPAWTDRVLWKRQKFVYDKDFNEDWNSGKLLYYCRSELKQSDHRPVIATIDIDVHCVDTIKRDIIFEDVNRQLGPPDGTIILRVDEDCIDLESIFEDNFMNLLVQEFSELGEIILVRLVGNTIWITFRNSESALAAAKKKIVNVCDQKLEIILKSPNWISNVQKELDILENIDNTENLAILSTIPRKFKLCHSATSTSPKSIPPARPPQPVISKKQNIFRPTLLQTKQLNKQPIEIKNEEIPEIVAITSVDNSINNPESISIYTHSKLSNQVVTDPPPLPLRDQTSTPSIALSVPPISLPPPIPVRSSGKPPIPVRNNDYNKSCI</sequence>
<dbReference type="Gene3D" id="3.30.70.330">
    <property type="match status" value="1"/>
</dbReference>
<name>A0AAJ6YT51_9HYME</name>
<evidence type="ECO:0000256" key="2">
    <source>
        <dbReference type="ARBA" id="ARBA00008943"/>
    </source>
</evidence>
<accession>A0AAJ6YT51</accession>
<dbReference type="AlphaFoldDB" id="A0AAJ6YT51"/>
<proteinExistence type="inferred from homology"/>
<evidence type="ECO:0000256" key="1">
    <source>
        <dbReference type="ARBA" id="ARBA00001786"/>
    </source>
</evidence>
<keyword evidence="8" id="KW-1185">Reference proteome</keyword>
<protein>
    <recommendedName>
        <fullName evidence="4">phosphoinositide 5-phosphatase</fullName>
        <ecNumber evidence="4">3.1.3.36</ecNumber>
    </recommendedName>
</protein>
<dbReference type="InterPro" id="IPR012677">
    <property type="entry name" value="Nucleotide-bd_a/b_plait_sf"/>
</dbReference>
<evidence type="ECO:0000256" key="4">
    <source>
        <dbReference type="ARBA" id="ARBA00013044"/>
    </source>
</evidence>
<dbReference type="GO" id="GO:0003676">
    <property type="term" value="F:nucleic acid binding"/>
    <property type="evidence" value="ECO:0007669"/>
    <property type="project" value="InterPro"/>
</dbReference>
<evidence type="ECO:0000313" key="8">
    <source>
        <dbReference type="Proteomes" id="UP000695007"/>
    </source>
</evidence>
<dbReference type="InterPro" id="IPR046985">
    <property type="entry name" value="IP5"/>
</dbReference>
<evidence type="ECO:0000313" key="9">
    <source>
        <dbReference type="RefSeq" id="XP_011503812.1"/>
    </source>
</evidence>
<comment type="similarity">
    <text evidence="3">In the central section; belongs to the inositol 1,4,5-trisphosphate 5-phosphatase family.</text>
</comment>
<dbReference type="GO" id="GO:0098793">
    <property type="term" value="C:presynapse"/>
    <property type="evidence" value="ECO:0007669"/>
    <property type="project" value="GOC"/>
</dbReference>
<feature type="region of interest" description="Disordered" evidence="6">
    <location>
        <begin position="911"/>
        <end position="934"/>
    </location>
</feature>
<dbReference type="SMART" id="SM00128">
    <property type="entry name" value="IPPc"/>
    <property type="match status" value="1"/>
</dbReference>
<dbReference type="SMART" id="SM01165">
    <property type="entry name" value="DUF1866"/>
    <property type="match status" value="1"/>
</dbReference>
<dbReference type="Proteomes" id="UP000695007">
    <property type="component" value="Unplaced"/>
</dbReference>
<evidence type="ECO:0000256" key="5">
    <source>
        <dbReference type="ARBA" id="ARBA00022801"/>
    </source>
</evidence>
<dbReference type="GO" id="GO:0004439">
    <property type="term" value="F:phosphatidylinositol-4,5-bisphosphate 5-phosphatase activity"/>
    <property type="evidence" value="ECO:0007669"/>
    <property type="project" value="UniProtKB-EC"/>
</dbReference>
<comment type="similarity">
    <text evidence="2">Belongs to the synaptojanin family.</text>
</comment>
<dbReference type="Pfam" id="PF02383">
    <property type="entry name" value="Syja_N"/>
    <property type="match status" value="1"/>
</dbReference>